<protein>
    <recommendedName>
        <fullName evidence="1">Xylose isomerase-like TIM barrel domain-containing protein</fullName>
    </recommendedName>
</protein>
<dbReference type="InterPro" id="IPR050312">
    <property type="entry name" value="IolE/XylAMocC-like"/>
</dbReference>
<organism evidence="2 3">
    <name type="scientific">Sporothrix bragantina</name>
    <dbReference type="NCBI Taxonomy" id="671064"/>
    <lineage>
        <taxon>Eukaryota</taxon>
        <taxon>Fungi</taxon>
        <taxon>Dikarya</taxon>
        <taxon>Ascomycota</taxon>
        <taxon>Pezizomycotina</taxon>
        <taxon>Sordariomycetes</taxon>
        <taxon>Sordariomycetidae</taxon>
        <taxon>Ophiostomatales</taxon>
        <taxon>Ophiostomataceae</taxon>
        <taxon>Sporothrix</taxon>
    </lineage>
</organism>
<comment type="caution">
    <text evidence="2">The sequence shown here is derived from an EMBL/GenBank/DDBJ whole genome shotgun (WGS) entry which is preliminary data.</text>
</comment>
<evidence type="ECO:0000313" key="3">
    <source>
        <dbReference type="Proteomes" id="UP001642406"/>
    </source>
</evidence>
<evidence type="ECO:0000313" key="2">
    <source>
        <dbReference type="EMBL" id="CAK7220608.1"/>
    </source>
</evidence>
<name>A0ABP0BLV4_9PEZI</name>
<evidence type="ECO:0000259" key="1">
    <source>
        <dbReference type="Pfam" id="PF01261"/>
    </source>
</evidence>
<dbReference type="Pfam" id="PF01261">
    <property type="entry name" value="AP_endonuc_2"/>
    <property type="match status" value="1"/>
</dbReference>
<dbReference type="PANTHER" id="PTHR12110:SF21">
    <property type="entry name" value="XYLOSE ISOMERASE-LIKE TIM BARREL DOMAIN-CONTAINING PROTEIN"/>
    <property type="match status" value="1"/>
</dbReference>
<dbReference type="Proteomes" id="UP001642406">
    <property type="component" value="Unassembled WGS sequence"/>
</dbReference>
<dbReference type="InterPro" id="IPR036237">
    <property type="entry name" value="Xyl_isomerase-like_sf"/>
</dbReference>
<sequence length="368" mass="40534">MPSTTAVMVVSTSAPTDSQLVRAAALVRGMCERRKLSVLCLQPFRHFEGLINKTARADRLSELRLWCRLATILRTDLILIPSNFLPEIQLTGDLDVIVQDLRDAAAVAAAAKPPVRLCYEALAWGTHIDTWQASWDVVQRVDRPNFGLCLDTFNIASRVYADPALLGGLQVGGRKAMEASLKELVEVVDVERVFLVQVADGARLAAPMQPGHPLYDVDMPTRMAWSRNHRLFYGEESRSGYLPIADVLKAIFGGLGYPGWVSFELFNRRMSDTDAGVPAEMAQRGAESWAKMVRDFQLVTETSASTSVKDVAKKAASVIKGANGVKESKERILKSEADSCSTSETDARQKSWVRWLSACGPSKPTYED</sequence>
<reference evidence="2 3" key="1">
    <citation type="submission" date="2024-01" db="EMBL/GenBank/DDBJ databases">
        <authorList>
            <person name="Allen C."/>
            <person name="Tagirdzhanova G."/>
        </authorList>
    </citation>
    <scope>NUCLEOTIDE SEQUENCE [LARGE SCALE GENOMIC DNA]</scope>
</reference>
<dbReference type="Gene3D" id="3.20.20.150">
    <property type="entry name" value="Divalent-metal-dependent TIM barrel enzymes"/>
    <property type="match status" value="1"/>
</dbReference>
<dbReference type="PANTHER" id="PTHR12110">
    <property type="entry name" value="HYDROXYPYRUVATE ISOMERASE"/>
    <property type="match status" value="1"/>
</dbReference>
<dbReference type="EMBL" id="CAWUHC010000031">
    <property type="protein sequence ID" value="CAK7220608.1"/>
    <property type="molecule type" value="Genomic_DNA"/>
</dbReference>
<dbReference type="SUPFAM" id="SSF51658">
    <property type="entry name" value="Xylose isomerase-like"/>
    <property type="match status" value="1"/>
</dbReference>
<keyword evidence="3" id="KW-1185">Reference proteome</keyword>
<gene>
    <name evidence="2" type="ORF">SBRCBS47491_004246</name>
</gene>
<proteinExistence type="predicted"/>
<feature type="domain" description="Xylose isomerase-like TIM barrel" evidence="1">
    <location>
        <begin position="24"/>
        <end position="283"/>
    </location>
</feature>
<dbReference type="InterPro" id="IPR013022">
    <property type="entry name" value="Xyl_isomerase-like_TIM-brl"/>
</dbReference>
<accession>A0ABP0BLV4</accession>